<protein>
    <recommendedName>
        <fullName evidence="4">RNase H type-1 domain-containing protein</fullName>
    </recommendedName>
</protein>
<evidence type="ECO:0008006" key="4">
    <source>
        <dbReference type="Google" id="ProtNLM"/>
    </source>
</evidence>
<evidence type="ECO:0000313" key="1">
    <source>
        <dbReference type="EMBL" id="AET03849.1"/>
    </source>
</evidence>
<dbReference type="AlphaFoldDB" id="G7LD18"/>
<keyword evidence="3" id="KW-1185">Reference proteome</keyword>
<accession>G7LD18</accession>
<dbReference type="EMBL" id="CM001224">
    <property type="protein sequence ID" value="AET03849.1"/>
    <property type="molecule type" value="Genomic_DNA"/>
</dbReference>
<name>G7LD18_MEDTR</name>
<sequence length="116" mass="13155">MTTKDKYQDEGSFDVGGLTNQPNSSFHYYPSGWCIFSDGASSEVLGKAFVELEIDSKLVVLAISSINAVLWDLRNRWLDSMHLIRNMNFVVSHILREGNYCVDKMTNQRSNFNLVG</sequence>
<dbReference type="Proteomes" id="UP000002051">
    <property type="component" value="Chromosome 8"/>
</dbReference>
<evidence type="ECO:0000313" key="2">
    <source>
        <dbReference type="EnsemblPlants" id="AET03849"/>
    </source>
</evidence>
<reference evidence="1 3" key="1">
    <citation type="journal article" date="2011" name="Nature">
        <title>The Medicago genome provides insight into the evolution of rhizobial symbioses.</title>
        <authorList>
            <person name="Young N.D."/>
            <person name="Debelle F."/>
            <person name="Oldroyd G.E."/>
            <person name="Geurts R."/>
            <person name="Cannon S.B."/>
            <person name="Udvardi M.K."/>
            <person name="Benedito V.A."/>
            <person name="Mayer K.F."/>
            <person name="Gouzy J."/>
            <person name="Schoof H."/>
            <person name="Van de Peer Y."/>
            <person name="Proost S."/>
            <person name="Cook D.R."/>
            <person name="Meyers B.C."/>
            <person name="Spannagl M."/>
            <person name="Cheung F."/>
            <person name="De Mita S."/>
            <person name="Krishnakumar V."/>
            <person name="Gundlach H."/>
            <person name="Zhou S."/>
            <person name="Mudge J."/>
            <person name="Bharti A.K."/>
            <person name="Murray J.D."/>
            <person name="Naoumkina M.A."/>
            <person name="Rosen B."/>
            <person name="Silverstein K.A."/>
            <person name="Tang H."/>
            <person name="Rombauts S."/>
            <person name="Zhao P.X."/>
            <person name="Zhou P."/>
            <person name="Barbe V."/>
            <person name="Bardou P."/>
            <person name="Bechner M."/>
            <person name="Bellec A."/>
            <person name="Berger A."/>
            <person name="Berges H."/>
            <person name="Bidwell S."/>
            <person name="Bisseling T."/>
            <person name="Choisne N."/>
            <person name="Couloux A."/>
            <person name="Denny R."/>
            <person name="Deshpande S."/>
            <person name="Dai X."/>
            <person name="Doyle J.J."/>
            <person name="Dudez A.M."/>
            <person name="Farmer A.D."/>
            <person name="Fouteau S."/>
            <person name="Franken C."/>
            <person name="Gibelin C."/>
            <person name="Gish J."/>
            <person name="Goldstein S."/>
            <person name="Gonzalez A.J."/>
            <person name="Green P.J."/>
            <person name="Hallab A."/>
            <person name="Hartog M."/>
            <person name="Hua A."/>
            <person name="Humphray S.J."/>
            <person name="Jeong D.H."/>
            <person name="Jing Y."/>
            <person name="Jocker A."/>
            <person name="Kenton S.M."/>
            <person name="Kim D.J."/>
            <person name="Klee K."/>
            <person name="Lai H."/>
            <person name="Lang C."/>
            <person name="Lin S."/>
            <person name="Macmil S.L."/>
            <person name="Magdelenat G."/>
            <person name="Matthews L."/>
            <person name="McCorrison J."/>
            <person name="Monaghan E.L."/>
            <person name="Mun J.H."/>
            <person name="Najar F.Z."/>
            <person name="Nicholson C."/>
            <person name="Noirot C."/>
            <person name="O'Bleness M."/>
            <person name="Paule C.R."/>
            <person name="Poulain J."/>
            <person name="Prion F."/>
            <person name="Qin B."/>
            <person name="Qu C."/>
            <person name="Retzel E.F."/>
            <person name="Riddle C."/>
            <person name="Sallet E."/>
            <person name="Samain S."/>
            <person name="Samson N."/>
            <person name="Sanders I."/>
            <person name="Saurat O."/>
            <person name="Scarpelli C."/>
            <person name="Schiex T."/>
            <person name="Segurens B."/>
            <person name="Severin A.J."/>
            <person name="Sherrier D.J."/>
            <person name="Shi R."/>
            <person name="Sims S."/>
            <person name="Singer S.R."/>
            <person name="Sinharoy S."/>
            <person name="Sterck L."/>
            <person name="Viollet A."/>
            <person name="Wang B.B."/>
            <person name="Wang K."/>
            <person name="Wang M."/>
            <person name="Wang X."/>
            <person name="Warfsmann J."/>
            <person name="Weissenbach J."/>
            <person name="White D.D."/>
            <person name="White J.D."/>
            <person name="Wiley G.B."/>
            <person name="Wincker P."/>
            <person name="Xing Y."/>
            <person name="Yang L."/>
            <person name="Yao Z."/>
            <person name="Ying F."/>
            <person name="Zhai J."/>
            <person name="Zhou L."/>
            <person name="Zuber A."/>
            <person name="Denarie J."/>
            <person name="Dixon R.A."/>
            <person name="May G.D."/>
            <person name="Schwartz D.C."/>
            <person name="Rogers J."/>
            <person name="Quetier F."/>
            <person name="Town C.D."/>
            <person name="Roe B.A."/>
        </authorList>
    </citation>
    <scope>NUCLEOTIDE SEQUENCE [LARGE SCALE GENOMIC DNA]</scope>
    <source>
        <strain evidence="1">A17</strain>
        <strain evidence="2 3">cv. Jemalong A17</strain>
    </source>
</reference>
<proteinExistence type="predicted"/>
<dbReference type="HOGENOM" id="CLU_2100563_0_0_1"/>
<evidence type="ECO:0000313" key="3">
    <source>
        <dbReference type="Proteomes" id="UP000002051"/>
    </source>
</evidence>
<dbReference type="EnsemblPlants" id="AET03849">
    <property type="protein sequence ID" value="AET03849"/>
    <property type="gene ID" value="MTR_8g076430"/>
</dbReference>
<reference evidence="1 3" key="2">
    <citation type="journal article" date="2014" name="BMC Genomics">
        <title>An improved genome release (version Mt4.0) for the model legume Medicago truncatula.</title>
        <authorList>
            <person name="Tang H."/>
            <person name="Krishnakumar V."/>
            <person name="Bidwell S."/>
            <person name="Rosen B."/>
            <person name="Chan A."/>
            <person name="Zhou S."/>
            <person name="Gentzbittel L."/>
            <person name="Childs K.L."/>
            <person name="Yandell M."/>
            <person name="Gundlach H."/>
            <person name="Mayer K.F."/>
            <person name="Schwartz D.C."/>
            <person name="Town C.D."/>
        </authorList>
    </citation>
    <scope>GENOME REANNOTATION</scope>
    <source>
        <strain evidence="2 3">cv. Jemalong A17</strain>
    </source>
</reference>
<organism evidence="1 3">
    <name type="scientific">Medicago truncatula</name>
    <name type="common">Barrel medic</name>
    <name type="synonym">Medicago tribuloides</name>
    <dbReference type="NCBI Taxonomy" id="3880"/>
    <lineage>
        <taxon>Eukaryota</taxon>
        <taxon>Viridiplantae</taxon>
        <taxon>Streptophyta</taxon>
        <taxon>Embryophyta</taxon>
        <taxon>Tracheophyta</taxon>
        <taxon>Spermatophyta</taxon>
        <taxon>Magnoliopsida</taxon>
        <taxon>eudicotyledons</taxon>
        <taxon>Gunneridae</taxon>
        <taxon>Pentapetalae</taxon>
        <taxon>rosids</taxon>
        <taxon>fabids</taxon>
        <taxon>Fabales</taxon>
        <taxon>Fabaceae</taxon>
        <taxon>Papilionoideae</taxon>
        <taxon>50 kb inversion clade</taxon>
        <taxon>NPAAA clade</taxon>
        <taxon>Hologalegina</taxon>
        <taxon>IRL clade</taxon>
        <taxon>Trifolieae</taxon>
        <taxon>Medicago</taxon>
    </lineage>
</organism>
<dbReference type="PaxDb" id="3880-AET03849"/>
<reference evidence="2" key="3">
    <citation type="submission" date="2015-04" db="UniProtKB">
        <authorList>
            <consortium name="EnsemblPlants"/>
        </authorList>
    </citation>
    <scope>IDENTIFICATION</scope>
    <source>
        <strain evidence="2">cv. Jemalong A17</strain>
    </source>
</reference>
<gene>
    <name evidence="1" type="ordered locus">MTR_8g076430</name>
</gene>